<dbReference type="Pfam" id="PF02383">
    <property type="entry name" value="Syja_N"/>
    <property type="match status" value="1"/>
</dbReference>
<dbReference type="AlphaFoldDB" id="A0A177WZY2"/>
<accession>A0A177WZY2</accession>
<keyword evidence="1" id="KW-0812">Transmembrane</keyword>
<reference evidence="3 4" key="2">
    <citation type="submission" date="2016-05" db="EMBL/GenBank/DDBJ databases">
        <title>Lineage-specific infection strategies underlie the spectrum of fungal disease in amphibians.</title>
        <authorList>
            <person name="Cuomo C.A."/>
            <person name="Farrer R.A."/>
            <person name="James T."/>
            <person name="Longcore J."/>
            <person name="Birren B."/>
        </authorList>
    </citation>
    <scope>NUCLEOTIDE SEQUENCE [LARGE SCALE GENOMIC DNA]</scope>
    <source>
        <strain evidence="3 4">JEL423</strain>
    </source>
</reference>
<dbReference type="PANTHER" id="PTHR45662">
    <property type="entry name" value="PHOSPHATIDYLINOSITIDE PHOSPHATASE SAC1"/>
    <property type="match status" value="1"/>
</dbReference>
<organism evidence="3 4">
    <name type="scientific">Batrachochytrium dendrobatidis (strain JEL423)</name>
    <dbReference type="NCBI Taxonomy" id="403673"/>
    <lineage>
        <taxon>Eukaryota</taxon>
        <taxon>Fungi</taxon>
        <taxon>Fungi incertae sedis</taxon>
        <taxon>Chytridiomycota</taxon>
        <taxon>Chytridiomycota incertae sedis</taxon>
        <taxon>Chytridiomycetes</taxon>
        <taxon>Rhizophydiales</taxon>
        <taxon>Rhizophydiales incertae sedis</taxon>
        <taxon>Batrachochytrium</taxon>
    </lineage>
</organism>
<proteinExistence type="predicted"/>
<dbReference type="GO" id="GO:0005783">
    <property type="term" value="C:endoplasmic reticulum"/>
    <property type="evidence" value="ECO:0007669"/>
    <property type="project" value="TreeGrafter"/>
</dbReference>
<dbReference type="PANTHER" id="PTHR45662:SF2">
    <property type="entry name" value="PHOSPHATIDYLINOSITOL-3-PHOSPHATASE SAC1"/>
    <property type="match status" value="1"/>
</dbReference>
<dbReference type="GO" id="GO:0046856">
    <property type="term" value="P:phosphatidylinositol dephosphorylation"/>
    <property type="evidence" value="ECO:0007669"/>
    <property type="project" value="TreeGrafter"/>
</dbReference>
<dbReference type="Proteomes" id="UP000077115">
    <property type="component" value="Unassembled WGS sequence"/>
</dbReference>
<feature type="transmembrane region" description="Helical" evidence="1">
    <location>
        <begin position="621"/>
        <end position="644"/>
    </location>
</feature>
<dbReference type="VEuPathDB" id="FungiDB:BDEG_28238"/>
<evidence type="ECO:0000313" key="4">
    <source>
        <dbReference type="Proteomes" id="UP000077115"/>
    </source>
</evidence>
<sequence>MESVQHDSLLTIFESGTVTLQPIRQTSFAKTLIFMGQHDGCMTLGESQDMYTPNTDKVLSELTYYGIVGHLDLGFIKYIFVVVDRDLVAANIQQTVHVWHIRDVKPIVVFKSSISPSLREEEHERICLRLIKDEYCAGNKYYSLDMDLANGSLSGFENSLNYSRSSTNAHSFFSHANDQYVWNKHMLRIFVDKGTDAFVTPIICGHVGSMVTSIQNISVSVFLISRINRHQAGARYWCRGVDEFGHSAIEVDTNVLVVHDHGISSFCMIRGSVPLFWNQKNVTEPFCEPPIDLSQVQSNESMDAMSHHFEHLLQSYGQKIYAVDLLNCRDHNSDTAKLSRAYEKALIGFHGDNVAYLRQQAPTSLKTSQRLMRILDDILCEHKYNRIDDRVSSTVINCKQQAVIRFNSLDCVDEVSLAHYHVSSYIFRQIMCDLAGCESHLQDLNVDTDRSWRKLWIDNSNMLSQYYTETPMICTHLLSLEVGWTIPASLKLIGIWLSRKYMGHFQDFARQDGLELFMGNQDDHRIGFLTPQSSKSELMKENTIPPKNTPDLISQLSTSFIHLNHERSENIPYSRSFVKKDIADQINLRQRLTYHELSQPWHLSIILVARKFTAPRKITTYIEFVLAVVWLFIYTVSTKIFGYYSKLLIRRPRKDIDQDALPVCAVPPPHGIAVKFGRVKMDQFGQFYESDMSKTHSFSPSFGSGR</sequence>
<keyword evidence="1" id="KW-1133">Transmembrane helix</keyword>
<dbReference type="GO" id="GO:0043812">
    <property type="term" value="F:phosphatidylinositol-4-phosphate phosphatase activity"/>
    <property type="evidence" value="ECO:0007669"/>
    <property type="project" value="TreeGrafter"/>
</dbReference>
<dbReference type="OrthoDB" id="405996at2759"/>
<dbReference type="PROSITE" id="PS50275">
    <property type="entry name" value="SAC"/>
    <property type="match status" value="1"/>
</dbReference>
<name>A0A177WZY2_BATDL</name>
<evidence type="ECO:0000256" key="1">
    <source>
        <dbReference type="SAM" id="Phobius"/>
    </source>
</evidence>
<evidence type="ECO:0000313" key="3">
    <source>
        <dbReference type="EMBL" id="OAJ45071.1"/>
    </source>
</evidence>
<evidence type="ECO:0000259" key="2">
    <source>
        <dbReference type="PROSITE" id="PS50275"/>
    </source>
</evidence>
<reference evidence="3 4" key="1">
    <citation type="submission" date="2006-10" db="EMBL/GenBank/DDBJ databases">
        <title>The Genome Sequence of Batrachochytrium dendrobatidis JEL423.</title>
        <authorList>
            <consortium name="The Broad Institute Genome Sequencing Platform"/>
            <person name="Birren B."/>
            <person name="Lander E."/>
            <person name="Galagan J."/>
            <person name="Cuomo C."/>
            <person name="Devon K."/>
            <person name="Jaffe D."/>
            <person name="Butler J."/>
            <person name="Alvarez P."/>
            <person name="Gnerre S."/>
            <person name="Grabherr M."/>
            <person name="Kleber M."/>
            <person name="Mauceli E."/>
            <person name="Brockman W."/>
            <person name="Young S."/>
            <person name="LaButti K."/>
            <person name="Sykes S."/>
            <person name="DeCaprio D."/>
            <person name="Crawford M."/>
            <person name="Koehrsen M."/>
            <person name="Engels R."/>
            <person name="Montgomery P."/>
            <person name="Pearson M."/>
            <person name="Howarth C."/>
            <person name="Larson L."/>
            <person name="White J."/>
            <person name="O'Leary S."/>
            <person name="Kodira C."/>
            <person name="Zeng Q."/>
            <person name="Yandava C."/>
            <person name="Alvarado L."/>
            <person name="Longcore J."/>
            <person name="James T."/>
        </authorList>
    </citation>
    <scope>NUCLEOTIDE SEQUENCE [LARGE SCALE GENOMIC DNA]</scope>
    <source>
        <strain evidence="3 4">JEL423</strain>
    </source>
</reference>
<dbReference type="EMBL" id="DS022314">
    <property type="protein sequence ID" value="OAJ45071.1"/>
    <property type="molecule type" value="Genomic_DNA"/>
</dbReference>
<protein>
    <recommendedName>
        <fullName evidence="2">SAC domain-containing protein</fullName>
    </recommendedName>
</protein>
<keyword evidence="1" id="KW-0472">Membrane</keyword>
<dbReference type="STRING" id="403673.A0A177WZY2"/>
<dbReference type="eggNOG" id="KOG1890">
    <property type="taxonomic scope" value="Eukaryota"/>
</dbReference>
<gene>
    <name evidence="3" type="ORF">BDEG_28238</name>
</gene>
<dbReference type="InterPro" id="IPR002013">
    <property type="entry name" value="SAC_dom"/>
</dbReference>
<feature type="domain" description="SAC" evidence="2">
    <location>
        <begin position="131"/>
        <end position="469"/>
    </location>
</feature>